<organism evidence="2 3">
    <name type="scientific">Cyclostephanos tholiformis</name>
    <dbReference type="NCBI Taxonomy" id="382380"/>
    <lineage>
        <taxon>Eukaryota</taxon>
        <taxon>Sar</taxon>
        <taxon>Stramenopiles</taxon>
        <taxon>Ochrophyta</taxon>
        <taxon>Bacillariophyta</taxon>
        <taxon>Coscinodiscophyceae</taxon>
        <taxon>Thalassiosirophycidae</taxon>
        <taxon>Stephanodiscales</taxon>
        <taxon>Stephanodiscaceae</taxon>
        <taxon>Cyclostephanos</taxon>
    </lineage>
</organism>
<reference evidence="2 3" key="1">
    <citation type="submission" date="2024-10" db="EMBL/GenBank/DDBJ databases">
        <title>Updated reference genomes for cyclostephanoid diatoms.</title>
        <authorList>
            <person name="Roberts W.R."/>
            <person name="Alverson A.J."/>
        </authorList>
    </citation>
    <scope>NUCLEOTIDE SEQUENCE [LARGE SCALE GENOMIC DNA]</scope>
    <source>
        <strain evidence="2 3">AJA228-03</strain>
    </source>
</reference>
<accession>A0ABD3RDH4</accession>
<gene>
    <name evidence="2" type="ORF">ACHAXA_007040</name>
</gene>
<name>A0ABD3RDH4_9STRA</name>
<keyword evidence="3" id="KW-1185">Reference proteome</keyword>
<feature type="transmembrane region" description="Helical" evidence="1">
    <location>
        <begin position="134"/>
        <end position="156"/>
    </location>
</feature>
<dbReference type="AlphaFoldDB" id="A0ABD3RDH4"/>
<evidence type="ECO:0000313" key="3">
    <source>
        <dbReference type="Proteomes" id="UP001530377"/>
    </source>
</evidence>
<dbReference type="Proteomes" id="UP001530377">
    <property type="component" value="Unassembled WGS sequence"/>
</dbReference>
<evidence type="ECO:0000313" key="2">
    <source>
        <dbReference type="EMBL" id="KAL3810412.1"/>
    </source>
</evidence>
<evidence type="ECO:0000256" key="1">
    <source>
        <dbReference type="SAM" id="Phobius"/>
    </source>
</evidence>
<protein>
    <submittedName>
        <fullName evidence="2">Uncharacterized protein</fullName>
    </submittedName>
</protein>
<sequence>MSVDPSHYLPSANGGKPPLLKLQNISARPELNGRFGQAVSYSAGRYVVAVLDATTAGGGNDGNGNAASQQPTFLKLKPENLTEAGNIDQLRFGAGMVFASAKSYISSPATQEWGQQIIAKLPPALRQRMTPNHALIAAGTAALSIIALWWIILGSIFGYTKLFVFMSLSALLLSVSSPDWVEGYKANKPIKLIARNIAINFPRRWKENLINMTGYTNISDNLALASLVIVLLLAGKAVLAPSSPSMPPRMPSHARPTPPQYDFEHIYKLGYDDGKAGNDFRASLPDDIIKYNAAQEILPEQDQYDVGTDYDWPYNPSSPPLPRSKKSSLGMGTILSMFALYRFGKDLVTSPDGRLLLDPQIVMAKLKTVEPWRLGMLGISLYRVVTALRSFF</sequence>
<keyword evidence="1" id="KW-1133">Transmembrane helix</keyword>
<proteinExistence type="predicted"/>
<keyword evidence="1" id="KW-0812">Transmembrane</keyword>
<keyword evidence="1" id="KW-0472">Membrane</keyword>
<comment type="caution">
    <text evidence="2">The sequence shown here is derived from an EMBL/GenBank/DDBJ whole genome shotgun (WGS) entry which is preliminary data.</text>
</comment>
<dbReference type="EMBL" id="JALLPB020000331">
    <property type="protein sequence ID" value="KAL3810412.1"/>
    <property type="molecule type" value="Genomic_DNA"/>
</dbReference>